<protein>
    <submittedName>
        <fullName evidence="1">Uncharacterized protein</fullName>
    </submittedName>
</protein>
<dbReference type="Proteomes" id="UP001172457">
    <property type="component" value="Chromosome 8"/>
</dbReference>
<reference evidence="1" key="1">
    <citation type="submission" date="2023-03" db="EMBL/GenBank/DDBJ databases">
        <title>Chromosome-scale reference genome and RAD-based genetic map of yellow starthistle (Centaurea solstitialis) reveal putative structural variation and QTLs associated with invader traits.</title>
        <authorList>
            <person name="Reatini B."/>
            <person name="Cang F.A."/>
            <person name="Jiang Q."/>
            <person name="Mckibben M.T.W."/>
            <person name="Barker M.S."/>
            <person name="Rieseberg L.H."/>
            <person name="Dlugosch K.M."/>
        </authorList>
    </citation>
    <scope>NUCLEOTIDE SEQUENCE</scope>
    <source>
        <strain evidence="1">CAN-66</strain>
        <tissue evidence="1">Leaf</tissue>
    </source>
</reference>
<keyword evidence="2" id="KW-1185">Reference proteome</keyword>
<dbReference type="AlphaFoldDB" id="A0AA38W5T5"/>
<evidence type="ECO:0000313" key="1">
    <source>
        <dbReference type="EMBL" id="KAJ9538519.1"/>
    </source>
</evidence>
<sequence>MESKVTSPKNMPEFEDFRKQFSQKFQSSGIFSVQRYNAMKLLEKSSSEYFDHQRQIPASTVEIVNVMAKGRGITVFTGPKDQGFRRQFNGHINGATSNYTNSMDNIGEALWPMQPWYAS</sequence>
<organism evidence="1 2">
    <name type="scientific">Centaurea solstitialis</name>
    <name type="common">yellow star-thistle</name>
    <dbReference type="NCBI Taxonomy" id="347529"/>
    <lineage>
        <taxon>Eukaryota</taxon>
        <taxon>Viridiplantae</taxon>
        <taxon>Streptophyta</taxon>
        <taxon>Embryophyta</taxon>
        <taxon>Tracheophyta</taxon>
        <taxon>Spermatophyta</taxon>
        <taxon>Magnoliopsida</taxon>
        <taxon>eudicotyledons</taxon>
        <taxon>Gunneridae</taxon>
        <taxon>Pentapetalae</taxon>
        <taxon>asterids</taxon>
        <taxon>campanulids</taxon>
        <taxon>Asterales</taxon>
        <taxon>Asteraceae</taxon>
        <taxon>Carduoideae</taxon>
        <taxon>Cardueae</taxon>
        <taxon>Centaureinae</taxon>
        <taxon>Centaurea</taxon>
    </lineage>
</organism>
<gene>
    <name evidence="1" type="ORF">OSB04_031252</name>
</gene>
<evidence type="ECO:0000313" key="2">
    <source>
        <dbReference type="Proteomes" id="UP001172457"/>
    </source>
</evidence>
<dbReference type="EMBL" id="JARYMX010000008">
    <property type="protein sequence ID" value="KAJ9538519.1"/>
    <property type="molecule type" value="Genomic_DNA"/>
</dbReference>
<proteinExistence type="predicted"/>
<accession>A0AA38W5T5</accession>
<name>A0AA38W5T5_9ASTR</name>
<comment type="caution">
    <text evidence="1">The sequence shown here is derived from an EMBL/GenBank/DDBJ whole genome shotgun (WGS) entry which is preliminary data.</text>
</comment>